<protein>
    <submittedName>
        <fullName evidence="6">Urea transport system substrate-binding protein</fullName>
    </submittedName>
</protein>
<gene>
    <name evidence="6" type="ORF">PHILAsVB114_04690</name>
</gene>
<evidence type="ECO:0000313" key="7">
    <source>
        <dbReference type="Proteomes" id="UP000217221"/>
    </source>
</evidence>
<dbReference type="CDD" id="cd06331">
    <property type="entry name" value="PBP1_AmiC-like"/>
    <property type="match status" value="1"/>
</dbReference>
<dbReference type="PANTHER" id="PTHR47628:SF1">
    <property type="entry name" value="ALIPHATIC AMIDASE EXPRESSION-REGULATING PROTEIN"/>
    <property type="match status" value="1"/>
</dbReference>
<keyword evidence="4" id="KW-0029">Amino-acid transport</keyword>
<keyword evidence="7" id="KW-1185">Reference proteome</keyword>
<dbReference type="GO" id="GO:0006865">
    <property type="term" value="P:amino acid transport"/>
    <property type="evidence" value="ECO:0007669"/>
    <property type="project" value="UniProtKB-KW"/>
</dbReference>
<dbReference type="Proteomes" id="UP000217221">
    <property type="component" value="Chromosome"/>
</dbReference>
<dbReference type="InterPro" id="IPR000709">
    <property type="entry name" value="Leu_Ile_Val-bd"/>
</dbReference>
<evidence type="ECO:0000256" key="1">
    <source>
        <dbReference type="ARBA" id="ARBA00010062"/>
    </source>
</evidence>
<organism evidence="6 7">
    <name type="scientific">Candidatus Planktophila limnetica</name>
    <dbReference type="NCBI Taxonomy" id="573600"/>
    <lineage>
        <taxon>Bacteria</taxon>
        <taxon>Bacillati</taxon>
        <taxon>Actinomycetota</taxon>
        <taxon>Actinomycetes</taxon>
        <taxon>Candidatus Nanopelagicales</taxon>
        <taxon>Candidatus Nanopelagicaceae</taxon>
        <taxon>Candidatus Planktophila</taxon>
    </lineage>
</organism>
<keyword evidence="3" id="KW-0732">Signal</keyword>
<dbReference type="KEGG" id="plim:PHILAsVB114_04690"/>
<evidence type="ECO:0000256" key="4">
    <source>
        <dbReference type="ARBA" id="ARBA00022970"/>
    </source>
</evidence>
<dbReference type="AlphaFoldDB" id="A0A249LHJ7"/>
<evidence type="ECO:0000259" key="5">
    <source>
        <dbReference type="Pfam" id="PF13458"/>
    </source>
</evidence>
<evidence type="ECO:0000313" key="6">
    <source>
        <dbReference type="EMBL" id="ASY28386.1"/>
    </source>
</evidence>
<dbReference type="Pfam" id="PF13458">
    <property type="entry name" value="Peripla_BP_6"/>
    <property type="match status" value="1"/>
</dbReference>
<reference evidence="6 7" key="1">
    <citation type="submission" date="2016-07" db="EMBL/GenBank/DDBJ databases">
        <title>High microdiversification within the ubiquitous acI lineage of Actinobacteria.</title>
        <authorList>
            <person name="Neuenschwander S.M."/>
            <person name="Salcher M."/>
            <person name="Ghai R."/>
            <person name="Pernthaler J."/>
        </authorList>
    </citation>
    <scope>NUCLEOTIDE SEQUENCE [LARGE SCALE GENOMIC DNA]</scope>
    <source>
        <strain evidence="6">MMS-VB-114</strain>
    </source>
</reference>
<dbReference type="SUPFAM" id="SSF53822">
    <property type="entry name" value="Periplasmic binding protein-like I"/>
    <property type="match status" value="1"/>
</dbReference>
<proteinExistence type="inferred from homology"/>
<dbReference type="EMBL" id="CP016782">
    <property type="protein sequence ID" value="ASY28386.1"/>
    <property type="molecule type" value="Genomic_DNA"/>
</dbReference>
<dbReference type="PANTHER" id="PTHR47628">
    <property type="match status" value="1"/>
</dbReference>
<accession>A0A249LHJ7</accession>
<name>A0A249LHJ7_9ACTN</name>
<evidence type="ECO:0000256" key="2">
    <source>
        <dbReference type="ARBA" id="ARBA00022448"/>
    </source>
</evidence>
<keyword evidence="2" id="KW-0813">Transport</keyword>
<feature type="domain" description="Leucine-binding protein" evidence="5">
    <location>
        <begin position="15"/>
        <end position="356"/>
    </location>
</feature>
<dbReference type="PRINTS" id="PR00337">
    <property type="entry name" value="LEUILEVALBP"/>
</dbReference>
<dbReference type="InterPro" id="IPR028082">
    <property type="entry name" value="Peripla_BP_I"/>
</dbReference>
<dbReference type="Gene3D" id="3.40.50.2300">
    <property type="match status" value="2"/>
</dbReference>
<comment type="similarity">
    <text evidence="1">Belongs to the leucine-binding protein family.</text>
</comment>
<evidence type="ECO:0000256" key="3">
    <source>
        <dbReference type="ARBA" id="ARBA00022729"/>
    </source>
</evidence>
<dbReference type="InterPro" id="IPR028081">
    <property type="entry name" value="Leu-bd"/>
</dbReference>
<sequence length="376" mass="39664">MLGALTFAPAQAAQTVKIGVLTDMTGAFGIVGKSNKAVAQFTINEINKSGGVLGRKLEMVLADSATDPAVATQVASKLVNQDKVAVVVGGVASFTRVAIRDVIAKRGKTLYIWPASYEGNECSNNVWNTGSAPNQQVDPTVKHLLSLGKKTFFLAGSDYLYPRNILARVRQVVLAGGGSIVGEEYVPLDMTDASNLVSKVLASKADALFEVVVLPGTGPFIKGVVDGGYKGTIAGTLFDEGINPIIGKQAEGLIGVQDFYLPVTDPFTKATVAKFNKQHPEAAGLFSATFNAPAWYRSIYLWKAAVEKAGSFDTAKVNKAMDSISLKQSIGGPVSFAPGTKHLNLPMYLGKSNADGSNTIVKKLGTIAPYECAKKQ</sequence>